<dbReference type="PANTHER" id="PTHR24221:SF248">
    <property type="entry name" value="ABC TRANSPORTER TRANSMEMBRANE REGION"/>
    <property type="match status" value="1"/>
</dbReference>
<dbReference type="Pfam" id="PF00005">
    <property type="entry name" value="ABC_tran"/>
    <property type="match status" value="1"/>
</dbReference>
<dbReference type="EMBL" id="WNDQ01000028">
    <property type="protein sequence ID" value="KAF1020940.1"/>
    <property type="molecule type" value="Genomic_DNA"/>
</dbReference>
<dbReference type="GO" id="GO:0005886">
    <property type="term" value="C:plasma membrane"/>
    <property type="evidence" value="ECO:0007669"/>
    <property type="project" value="UniProtKB-SubCell"/>
</dbReference>
<keyword evidence="8 10" id="KW-0472">Membrane</keyword>
<dbReference type="PROSITE" id="PS00211">
    <property type="entry name" value="ABC_TRANSPORTER_1"/>
    <property type="match status" value="1"/>
</dbReference>
<dbReference type="PROSITE" id="PS50929">
    <property type="entry name" value="ABC_TM1F"/>
    <property type="match status" value="1"/>
</dbReference>
<evidence type="ECO:0000256" key="8">
    <source>
        <dbReference type="ARBA" id="ARBA00023136"/>
    </source>
</evidence>
<feature type="transmembrane region" description="Helical" evidence="10">
    <location>
        <begin position="103"/>
        <end position="132"/>
    </location>
</feature>
<dbReference type="NCBIfam" id="TIGR01842">
    <property type="entry name" value="type_I_sec_PrtD"/>
    <property type="match status" value="1"/>
</dbReference>
<dbReference type="InterPro" id="IPR017871">
    <property type="entry name" value="ABC_transporter-like_CS"/>
</dbReference>
<dbReference type="InterPro" id="IPR003593">
    <property type="entry name" value="AAA+_ATPase"/>
</dbReference>
<feature type="transmembrane region" description="Helical" evidence="10">
    <location>
        <begin position="12"/>
        <end position="34"/>
    </location>
</feature>
<accession>A0A7V8FNH8</accession>
<dbReference type="Gene3D" id="1.20.1560.10">
    <property type="entry name" value="ABC transporter type 1, transmembrane domain"/>
    <property type="match status" value="1"/>
</dbReference>
<reference evidence="14" key="1">
    <citation type="journal article" date="2020" name="MBio">
        <title>Horizontal gene transfer to a defensive symbiont with a reduced genome amongst a multipartite beetle microbiome.</title>
        <authorList>
            <person name="Waterworth S.C."/>
            <person name="Florez L.V."/>
            <person name="Rees E.R."/>
            <person name="Hertweck C."/>
            <person name="Kaltenpoth M."/>
            <person name="Kwan J.C."/>
        </authorList>
    </citation>
    <scope>NUCLEOTIDE SEQUENCE [LARGE SCALE GENOMIC DNA]</scope>
</reference>
<comment type="subcellular location">
    <subcellularLocation>
        <location evidence="1">Cell membrane</location>
        <topology evidence="1">Multi-pass membrane protein</topology>
    </subcellularLocation>
</comment>
<sequence length="582" mass="60894">MLQVYDRVLASGNGATLLMLSLIVGGLFVLMGLLEWVRSLLVIRVGERLDEALHGRVYDASFERNLAGGQAQASQALNDLTQLRQFVTGNALFAFFDAPWFPVYLLVIFLFHPWLGVAALLGAGVLLALAVLNERWSRQPLAQASALQIAANQLASAHLRNAEAIEAMGMLTRLRARWARLHGAFIDRQNLASERAAAVSAATRTVRIALQSAMLGMGALLAIEGQITAGMMIAGSILIGRMLAPIEQVIGVWRQWTAVQLAHGRLDALLAAHPRRAPRLPLPRPQGRVAVEAASLVPPGGAAPTLINVSFTLAPGEVLGVMGASGSGKSSLARLLVGVWPPRVGKVRLDGADLQGWDRSAAGNTLGDAIGYLPQDVALFGGTVAENIARFGQPDADRVIDAARLAGVHELVLRLPQGYDTVLAEGGTGLSGGQKQRIALARALYGQPALVVLDEPNAHLDQAGEAALAETLRALKQAGATVVLITHRPGILTATDRLLVLQAGQVHKLGPTAEVLAARQPAPASRGAGAPSAPSPASPVRPAGAALMPGLSYRLGARQPSPGAANPSSDPGATTRPLDSIR</sequence>
<dbReference type="InterPro" id="IPR039421">
    <property type="entry name" value="Type_1_exporter"/>
</dbReference>
<dbReference type="InterPro" id="IPR010128">
    <property type="entry name" value="ATPase_T1SS_PrtD-like"/>
</dbReference>
<evidence type="ECO:0000256" key="10">
    <source>
        <dbReference type="SAM" id="Phobius"/>
    </source>
</evidence>
<dbReference type="GO" id="GO:0034040">
    <property type="term" value="F:ATPase-coupled lipid transmembrane transporter activity"/>
    <property type="evidence" value="ECO:0007669"/>
    <property type="project" value="TreeGrafter"/>
</dbReference>
<dbReference type="GO" id="GO:0030256">
    <property type="term" value="C:type I protein secretion system complex"/>
    <property type="evidence" value="ECO:0007669"/>
    <property type="project" value="InterPro"/>
</dbReference>
<evidence type="ECO:0000259" key="11">
    <source>
        <dbReference type="PROSITE" id="PS50893"/>
    </source>
</evidence>
<evidence type="ECO:0000256" key="1">
    <source>
        <dbReference type="ARBA" id="ARBA00004651"/>
    </source>
</evidence>
<evidence type="ECO:0000256" key="6">
    <source>
        <dbReference type="ARBA" id="ARBA00022840"/>
    </source>
</evidence>
<feature type="transmembrane region" description="Helical" evidence="10">
    <location>
        <begin position="214"/>
        <end position="239"/>
    </location>
</feature>
<evidence type="ECO:0000256" key="5">
    <source>
        <dbReference type="ARBA" id="ARBA00022741"/>
    </source>
</evidence>
<dbReference type="GO" id="GO:0030253">
    <property type="term" value="P:protein secretion by the type I secretion system"/>
    <property type="evidence" value="ECO:0007669"/>
    <property type="project" value="InterPro"/>
</dbReference>
<gene>
    <name evidence="13" type="primary">prsD</name>
    <name evidence="13" type="ORF">GAK30_02219</name>
</gene>
<organism evidence="13 14">
    <name type="scientific">Paracidovorax wautersii</name>
    <dbReference type="NCBI Taxonomy" id="1177982"/>
    <lineage>
        <taxon>Bacteria</taxon>
        <taxon>Pseudomonadati</taxon>
        <taxon>Pseudomonadota</taxon>
        <taxon>Betaproteobacteria</taxon>
        <taxon>Burkholderiales</taxon>
        <taxon>Comamonadaceae</taxon>
        <taxon>Paracidovorax</taxon>
    </lineage>
</organism>
<dbReference type="InterPro" id="IPR027417">
    <property type="entry name" value="P-loop_NTPase"/>
</dbReference>
<dbReference type="InterPro" id="IPR011527">
    <property type="entry name" value="ABC1_TM_dom"/>
</dbReference>
<comment type="caution">
    <text evidence="13">The sequence shown here is derived from an EMBL/GenBank/DDBJ whole genome shotgun (WGS) entry which is preliminary data.</text>
</comment>
<evidence type="ECO:0000256" key="4">
    <source>
        <dbReference type="ARBA" id="ARBA00022692"/>
    </source>
</evidence>
<protein>
    <submittedName>
        <fullName evidence="13">Type I secretion system ATP-binding protein PrsD</fullName>
    </submittedName>
</protein>
<dbReference type="SUPFAM" id="SSF52540">
    <property type="entry name" value="P-loop containing nucleoside triphosphate hydrolases"/>
    <property type="match status" value="1"/>
</dbReference>
<dbReference type="PROSITE" id="PS50893">
    <property type="entry name" value="ABC_TRANSPORTER_2"/>
    <property type="match status" value="1"/>
</dbReference>
<dbReference type="AlphaFoldDB" id="A0A7V8FNH8"/>
<evidence type="ECO:0000256" key="3">
    <source>
        <dbReference type="ARBA" id="ARBA00022475"/>
    </source>
</evidence>
<dbReference type="InterPro" id="IPR003439">
    <property type="entry name" value="ABC_transporter-like_ATP-bd"/>
</dbReference>
<feature type="region of interest" description="Disordered" evidence="9">
    <location>
        <begin position="519"/>
        <end position="582"/>
    </location>
</feature>
<dbReference type="Proteomes" id="UP000461670">
    <property type="component" value="Unassembled WGS sequence"/>
</dbReference>
<feature type="compositionally biased region" description="Low complexity" evidence="9">
    <location>
        <begin position="519"/>
        <end position="532"/>
    </location>
</feature>
<dbReference type="GO" id="GO:0140359">
    <property type="term" value="F:ABC-type transporter activity"/>
    <property type="evidence" value="ECO:0007669"/>
    <property type="project" value="InterPro"/>
</dbReference>
<keyword evidence="7 10" id="KW-1133">Transmembrane helix</keyword>
<dbReference type="InterPro" id="IPR036640">
    <property type="entry name" value="ABC1_TM_sf"/>
</dbReference>
<dbReference type="GO" id="GO:0016887">
    <property type="term" value="F:ATP hydrolysis activity"/>
    <property type="evidence" value="ECO:0007669"/>
    <property type="project" value="InterPro"/>
</dbReference>
<evidence type="ECO:0000313" key="14">
    <source>
        <dbReference type="Proteomes" id="UP000461670"/>
    </source>
</evidence>
<keyword evidence="2" id="KW-0813">Transport</keyword>
<proteinExistence type="predicted"/>
<evidence type="ECO:0000256" key="2">
    <source>
        <dbReference type="ARBA" id="ARBA00022448"/>
    </source>
</evidence>
<feature type="domain" description="ABC transporter" evidence="11">
    <location>
        <begin position="291"/>
        <end position="528"/>
    </location>
</feature>
<dbReference type="FunFam" id="1.20.1560.10:FF:000109">
    <property type="entry name" value="Alkaline protease secretion ATP-binding protein aprD"/>
    <property type="match status" value="1"/>
</dbReference>
<evidence type="ECO:0000256" key="9">
    <source>
        <dbReference type="SAM" id="MobiDB-lite"/>
    </source>
</evidence>
<keyword evidence="5" id="KW-0547">Nucleotide-binding</keyword>
<dbReference type="SUPFAM" id="SSF90123">
    <property type="entry name" value="ABC transporter transmembrane region"/>
    <property type="match status" value="1"/>
</dbReference>
<dbReference type="GO" id="GO:0005524">
    <property type="term" value="F:ATP binding"/>
    <property type="evidence" value="ECO:0007669"/>
    <property type="project" value="UniProtKB-KW"/>
</dbReference>
<evidence type="ECO:0000259" key="12">
    <source>
        <dbReference type="PROSITE" id="PS50929"/>
    </source>
</evidence>
<keyword evidence="3" id="KW-1003">Cell membrane</keyword>
<dbReference type="Gene3D" id="3.40.50.300">
    <property type="entry name" value="P-loop containing nucleotide triphosphate hydrolases"/>
    <property type="match status" value="1"/>
</dbReference>
<keyword evidence="6 13" id="KW-0067">ATP-binding</keyword>
<keyword evidence="4 10" id="KW-0812">Transmembrane</keyword>
<evidence type="ECO:0000256" key="7">
    <source>
        <dbReference type="ARBA" id="ARBA00022989"/>
    </source>
</evidence>
<name>A0A7V8FNH8_9BURK</name>
<dbReference type="Pfam" id="PF00664">
    <property type="entry name" value="ABC_membrane"/>
    <property type="match status" value="1"/>
</dbReference>
<dbReference type="SMART" id="SM00382">
    <property type="entry name" value="AAA"/>
    <property type="match status" value="1"/>
</dbReference>
<dbReference type="FunFam" id="3.40.50.300:FF:001444">
    <property type="entry name" value="ABC transporter ATP-binding protein"/>
    <property type="match status" value="1"/>
</dbReference>
<feature type="domain" description="ABC transmembrane type-1" evidence="12">
    <location>
        <begin position="1"/>
        <end position="258"/>
    </location>
</feature>
<dbReference type="PANTHER" id="PTHR24221">
    <property type="entry name" value="ATP-BINDING CASSETTE SUB-FAMILY B"/>
    <property type="match status" value="1"/>
</dbReference>
<evidence type="ECO:0000313" key="13">
    <source>
        <dbReference type="EMBL" id="KAF1020940.1"/>
    </source>
</evidence>